<comment type="caution">
    <text evidence="1">The sequence shown here is derived from an EMBL/GenBank/DDBJ whole genome shotgun (WGS) entry which is preliminary data.</text>
</comment>
<evidence type="ECO:0000313" key="1">
    <source>
        <dbReference type="EMBL" id="PAT41595.1"/>
    </source>
</evidence>
<sequence length="293" mass="31594">MNGVDFFHTILPASAPAPTAQAIEANAWAHWPKQAQSLEGMYTSVHMQPPPNQDFLPNTTYRAYTVGKLPNGTYGPVKAFEPFTTPAVRKAAEVTSMENGQTLKHQVRIAAGGGRDCSLSNEPRLSQDAHLGVLIPPLPAGLEPAMGLSFAAGWCDAGSTLTMEVLYDDASAFSQALQAGETYRYYKLVRLTGVNRFEWRDVTDRVKPLSNVSADGKTYKHGLRFDLQDNSDWDLNASDGYLRDPLVAVRAKRVVPTAPSGATPVPVGAPWALLLAALGIVGLGRRFAGRESA</sequence>
<dbReference type="AlphaFoldDB" id="A0A2A2ASN8"/>
<name>A0A2A2ASN8_9BURK</name>
<proteinExistence type="predicted"/>
<evidence type="ECO:0000313" key="2">
    <source>
        <dbReference type="Proteomes" id="UP000218644"/>
    </source>
</evidence>
<protein>
    <submittedName>
        <fullName evidence="1">Uncharacterized protein</fullName>
    </submittedName>
</protein>
<reference evidence="1 2" key="1">
    <citation type="submission" date="2017-08" db="EMBL/GenBank/DDBJ databases">
        <title>WGS of Clinical strains of the CDC Group NO-1 linked to zoonotic infections in humans.</title>
        <authorList>
            <person name="Bernier A.-M."/>
            <person name="Bernard K."/>
        </authorList>
    </citation>
    <scope>NUCLEOTIDE SEQUENCE [LARGE SCALE GENOMIC DNA]</scope>
    <source>
        <strain evidence="1 2">NML79-0751</strain>
    </source>
</reference>
<gene>
    <name evidence="1" type="ORF">CK623_01355</name>
</gene>
<dbReference type="EMBL" id="NSJD01000001">
    <property type="protein sequence ID" value="PAT41595.1"/>
    <property type="molecule type" value="Genomic_DNA"/>
</dbReference>
<dbReference type="Proteomes" id="UP000218644">
    <property type="component" value="Unassembled WGS sequence"/>
</dbReference>
<organism evidence="1 2">
    <name type="scientific">Vandammella animalimorsus</name>
    <dbReference type="NCBI Taxonomy" id="2029117"/>
    <lineage>
        <taxon>Bacteria</taxon>
        <taxon>Pseudomonadati</taxon>
        <taxon>Pseudomonadota</taxon>
        <taxon>Betaproteobacteria</taxon>
        <taxon>Burkholderiales</taxon>
        <taxon>Comamonadaceae</taxon>
        <taxon>Vandammella</taxon>
    </lineage>
</organism>
<accession>A0A2A2ASN8</accession>